<dbReference type="PANTHER" id="PTHR30404">
    <property type="entry name" value="N-ACETYLMURAMOYL-L-ALANINE AMIDASE"/>
    <property type="match status" value="1"/>
</dbReference>
<evidence type="ECO:0000256" key="2">
    <source>
        <dbReference type="ARBA" id="ARBA00004418"/>
    </source>
</evidence>
<dbReference type="PROSITE" id="PS51782">
    <property type="entry name" value="LYSM"/>
    <property type="match status" value="1"/>
</dbReference>
<evidence type="ECO:0000256" key="8">
    <source>
        <dbReference type="ARBA" id="ARBA00023316"/>
    </source>
</evidence>
<dbReference type="FunFam" id="3.40.630.40:FF:000001">
    <property type="entry name" value="N-acetylmuramoyl-L-alanine amidase"/>
    <property type="match status" value="1"/>
</dbReference>
<keyword evidence="7" id="KW-0378">Hydrolase</keyword>
<dbReference type="Pfam" id="PF11741">
    <property type="entry name" value="AMIN"/>
    <property type="match status" value="1"/>
</dbReference>
<dbReference type="EMBL" id="CP018743">
    <property type="protein sequence ID" value="APO84634.1"/>
    <property type="molecule type" value="Genomic_DNA"/>
</dbReference>
<comment type="catalytic activity">
    <reaction evidence="1">
        <text>Hydrolyzes the link between N-acetylmuramoyl residues and L-amino acid residues in certain cell-wall glycopeptides.</text>
        <dbReference type="EC" id="3.5.1.28"/>
    </reaction>
</comment>
<dbReference type="GO" id="GO:0008745">
    <property type="term" value="F:N-acetylmuramoyl-L-alanine amidase activity"/>
    <property type="evidence" value="ECO:0007669"/>
    <property type="project" value="UniProtKB-EC"/>
</dbReference>
<dbReference type="SUPFAM" id="SSF54106">
    <property type="entry name" value="LysM domain"/>
    <property type="match status" value="1"/>
</dbReference>
<name>A0A1L5PWS8_PSEPU</name>
<evidence type="ECO:0000256" key="7">
    <source>
        <dbReference type="ARBA" id="ARBA00022801"/>
    </source>
</evidence>
<dbReference type="InterPro" id="IPR050695">
    <property type="entry name" value="N-acetylmuramoyl_amidase_3"/>
</dbReference>
<dbReference type="RefSeq" id="WP_075046528.1">
    <property type="nucleotide sequence ID" value="NZ_BSKK01000004.1"/>
</dbReference>
<evidence type="ECO:0000256" key="6">
    <source>
        <dbReference type="ARBA" id="ARBA00022764"/>
    </source>
</evidence>
<reference evidence="10 11" key="1">
    <citation type="submission" date="2016-12" db="EMBL/GenBank/DDBJ databases">
        <title>Draft Genome Sequence of Mercury Resistant Pseudomonas DRA525.</title>
        <authorList>
            <person name="Drace K.M."/>
        </authorList>
    </citation>
    <scope>NUCLEOTIDE SEQUENCE [LARGE SCALE GENOMIC DNA]</scope>
    <source>
        <strain evidence="10 11">DRA525</strain>
    </source>
</reference>
<evidence type="ECO:0000256" key="5">
    <source>
        <dbReference type="ARBA" id="ARBA00022729"/>
    </source>
</evidence>
<dbReference type="Gene3D" id="2.60.40.3500">
    <property type="match status" value="1"/>
</dbReference>
<dbReference type="Pfam" id="PF01520">
    <property type="entry name" value="Amidase_3"/>
    <property type="match status" value="1"/>
</dbReference>
<dbReference type="CDD" id="cd00118">
    <property type="entry name" value="LysM"/>
    <property type="match status" value="1"/>
</dbReference>
<dbReference type="InterPro" id="IPR002508">
    <property type="entry name" value="MurNAc-LAA_cat"/>
</dbReference>
<dbReference type="EC" id="3.5.1.28" evidence="4"/>
<dbReference type="GO" id="GO:0030288">
    <property type="term" value="C:outer membrane-bounded periplasmic space"/>
    <property type="evidence" value="ECO:0007669"/>
    <property type="project" value="TreeGrafter"/>
</dbReference>
<dbReference type="Pfam" id="PF01476">
    <property type="entry name" value="LysM"/>
    <property type="match status" value="1"/>
</dbReference>
<keyword evidence="8" id="KW-0961">Cell wall biogenesis/degradation</keyword>
<dbReference type="InterPro" id="IPR021731">
    <property type="entry name" value="AMIN_dom"/>
</dbReference>
<comment type="subcellular location">
    <subcellularLocation>
        <location evidence="2">Periplasm</location>
    </subcellularLocation>
</comment>
<dbReference type="SMART" id="SM00257">
    <property type="entry name" value="LysM"/>
    <property type="match status" value="1"/>
</dbReference>
<sequence>MRIRALVAIVGLLLTTVTVDALAVTQVKSMRLWRAPDNTRLVFDLSGPVQHSVFTLSAPDRLVIDINGATLAAPLNVATSNTPISSVRSAQRTPTDLRVVVDLKKSVTPKSFTLAPNAQYGNRLVVDLYDQEADAIAASAPAPAPTPAPTPATTPAVPVTPAQPAIKLPPVPNGKRDIVVAIDAGHGGEDPGASGSRGQHEKDIVLQIAKELQRQINSEKGFRAELTRTGDYFIPLRKRTEIARKKGADLFISIHADAAPSRAAFGASVFALSDRGATSETARWLADTENRSDLIGGAGNVSLDDKDRMLAGVLLDLSMTATLSSSLNVGQKVLGNMGRITSLHKQRVEQAGFMVLKSPDIPSILVETGFISNNNEAAKLATASHQQALARSIHTGVRQYFQQNPPPGTYIAWLRDTGKIAAGPREHTVRPGETLAMLAVRYQVSVTSLRSTNSLKTDELKVGQRLDIPATTLASQ</sequence>
<keyword evidence="5" id="KW-0732">Signal</keyword>
<evidence type="ECO:0000256" key="9">
    <source>
        <dbReference type="ARBA" id="ARBA00074581"/>
    </source>
</evidence>
<evidence type="ECO:0000313" key="11">
    <source>
        <dbReference type="Proteomes" id="UP000185146"/>
    </source>
</evidence>
<evidence type="ECO:0000256" key="3">
    <source>
        <dbReference type="ARBA" id="ARBA00010860"/>
    </source>
</evidence>
<evidence type="ECO:0000313" key="10">
    <source>
        <dbReference type="EMBL" id="APO84634.1"/>
    </source>
</evidence>
<proteinExistence type="inferred from homology"/>
<dbReference type="InterPro" id="IPR036779">
    <property type="entry name" value="LysM_dom_sf"/>
</dbReference>
<dbReference type="Gene3D" id="3.40.630.40">
    <property type="entry name" value="Zn-dependent exopeptidases"/>
    <property type="match status" value="1"/>
</dbReference>
<keyword evidence="6" id="KW-0574">Periplasm</keyword>
<dbReference type="Proteomes" id="UP000185146">
    <property type="component" value="Chromosome"/>
</dbReference>
<dbReference type="InterPro" id="IPR018392">
    <property type="entry name" value="LysM"/>
</dbReference>
<dbReference type="PANTHER" id="PTHR30404:SF0">
    <property type="entry name" value="N-ACETYLMURAMOYL-L-ALANINE AMIDASE AMIC"/>
    <property type="match status" value="1"/>
</dbReference>
<comment type="similarity">
    <text evidence="3">Belongs to the N-acetylmuramoyl-L-alanine amidase 3 family.</text>
</comment>
<evidence type="ECO:0000256" key="4">
    <source>
        <dbReference type="ARBA" id="ARBA00011901"/>
    </source>
</evidence>
<evidence type="ECO:0000256" key="1">
    <source>
        <dbReference type="ARBA" id="ARBA00001561"/>
    </source>
</evidence>
<dbReference type="SUPFAM" id="SSF53187">
    <property type="entry name" value="Zn-dependent exopeptidases"/>
    <property type="match status" value="1"/>
</dbReference>
<accession>A0A1L5PWS8</accession>
<dbReference type="CDD" id="cd02696">
    <property type="entry name" value="MurNAc-LAA"/>
    <property type="match status" value="1"/>
</dbReference>
<dbReference type="GO" id="GO:0009253">
    <property type="term" value="P:peptidoglycan catabolic process"/>
    <property type="evidence" value="ECO:0007669"/>
    <property type="project" value="InterPro"/>
</dbReference>
<protein>
    <recommendedName>
        <fullName evidence="9">N-acetylmuramoyl-L-alanine amidase AmiC</fullName>
        <ecNumber evidence="4">3.5.1.28</ecNumber>
    </recommendedName>
</protein>
<dbReference type="SMART" id="SM00646">
    <property type="entry name" value="Ami_3"/>
    <property type="match status" value="1"/>
</dbReference>
<dbReference type="AlphaFoldDB" id="A0A1L5PWS8"/>
<organism evidence="10 11">
    <name type="scientific">Pseudomonas putida</name>
    <name type="common">Arthrobacter siderocapsulatus</name>
    <dbReference type="NCBI Taxonomy" id="303"/>
    <lineage>
        <taxon>Bacteria</taxon>
        <taxon>Pseudomonadati</taxon>
        <taxon>Pseudomonadota</taxon>
        <taxon>Gammaproteobacteria</taxon>
        <taxon>Pseudomonadales</taxon>
        <taxon>Pseudomonadaceae</taxon>
        <taxon>Pseudomonas</taxon>
    </lineage>
</organism>
<dbReference type="Gene3D" id="3.10.350.10">
    <property type="entry name" value="LysM domain"/>
    <property type="match status" value="1"/>
</dbReference>
<gene>
    <name evidence="10" type="ORF">BL240_25625</name>
</gene>
<dbReference type="GO" id="GO:0071555">
    <property type="term" value="P:cell wall organization"/>
    <property type="evidence" value="ECO:0007669"/>
    <property type="project" value="UniProtKB-KW"/>
</dbReference>